<dbReference type="Ensembl" id="ENSSSCT00030038559.1">
    <property type="protein sequence ID" value="ENSSSCP00030017732.1"/>
    <property type="gene ID" value="ENSSSCG00030027584.1"/>
</dbReference>
<dbReference type="InterPro" id="IPR030476">
    <property type="entry name" value="Pentaxin_CS"/>
</dbReference>
<evidence type="ECO:0000313" key="13">
    <source>
        <dbReference type="Ensembl" id="ENSSSCP00030017732.1"/>
    </source>
</evidence>
<evidence type="ECO:0000256" key="3">
    <source>
        <dbReference type="ARBA" id="ARBA00022525"/>
    </source>
</evidence>
<dbReference type="PROSITE" id="PS51828">
    <property type="entry name" value="PTX_2"/>
    <property type="match status" value="1"/>
</dbReference>
<evidence type="ECO:0000256" key="2">
    <source>
        <dbReference type="ARBA" id="ARBA00022486"/>
    </source>
</evidence>
<keyword evidence="4 11" id="KW-0479">Metal-binding</keyword>
<dbReference type="SUPFAM" id="SSF49899">
    <property type="entry name" value="Concanavalin A-like lectins/glucanases"/>
    <property type="match status" value="1"/>
</dbReference>
<comment type="cofactor">
    <cofactor evidence="11">
        <name>Ca(2+)</name>
        <dbReference type="ChEBI" id="CHEBI:29108"/>
    </cofactor>
    <text evidence="11">Binds 2 calcium ions per subunit.</text>
</comment>
<comment type="subcellular location">
    <subcellularLocation>
        <location evidence="1 11">Secreted</location>
    </subcellularLocation>
</comment>
<accession>A0A8D1C4S3</accession>
<keyword evidence="2" id="KW-0011">Acute phase</keyword>
<dbReference type="AlphaFoldDB" id="A0A8D1C4S3"/>
<organism evidence="13 14">
    <name type="scientific">Sus scrofa</name>
    <name type="common">Pig</name>
    <dbReference type="NCBI Taxonomy" id="9823"/>
    <lineage>
        <taxon>Eukaryota</taxon>
        <taxon>Metazoa</taxon>
        <taxon>Chordata</taxon>
        <taxon>Craniata</taxon>
        <taxon>Vertebrata</taxon>
        <taxon>Euteleostomi</taxon>
        <taxon>Mammalia</taxon>
        <taxon>Eutheria</taxon>
        <taxon>Laurasiatheria</taxon>
        <taxon>Artiodactyla</taxon>
        <taxon>Suina</taxon>
        <taxon>Suidae</taxon>
        <taxon>Sus</taxon>
    </lineage>
</organism>
<keyword evidence="7" id="KW-1015">Disulfide bond</keyword>
<evidence type="ECO:0000259" key="12">
    <source>
        <dbReference type="PROSITE" id="PS51828"/>
    </source>
</evidence>
<evidence type="ECO:0000256" key="9">
    <source>
        <dbReference type="ARBA" id="ARBA00038102"/>
    </source>
</evidence>
<evidence type="ECO:0000256" key="7">
    <source>
        <dbReference type="ARBA" id="ARBA00023157"/>
    </source>
</evidence>
<dbReference type="Proteomes" id="UP000694570">
    <property type="component" value="Unplaced"/>
</dbReference>
<dbReference type="FunFam" id="2.60.120.200:FF:000070">
    <property type="entry name" value="Serum amyloid P-component"/>
    <property type="match status" value="1"/>
</dbReference>
<evidence type="ECO:0000256" key="6">
    <source>
        <dbReference type="ARBA" id="ARBA00022837"/>
    </source>
</evidence>
<dbReference type="InterPro" id="IPR051005">
    <property type="entry name" value="Pentraxin_domain"/>
</dbReference>
<dbReference type="Pfam" id="PF00354">
    <property type="entry name" value="Pentaxin"/>
    <property type="match status" value="1"/>
</dbReference>
<evidence type="ECO:0000256" key="5">
    <source>
        <dbReference type="ARBA" id="ARBA00022729"/>
    </source>
</evidence>
<dbReference type="Gene3D" id="2.60.120.200">
    <property type="match status" value="1"/>
</dbReference>
<name>A0A8D1C4S3_PIG</name>
<dbReference type="PRINTS" id="PR00895">
    <property type="entry name" value="PENTAXIN"/>
</dbReference>
<protein>
    <recommendedName>
        <fullName evidence="11">Pentraxin family member</fullName>
    </recommendedName>
</protein>
<dbReference type="GO" id="GO:0006953">
    <property type="term" value="P:acute-phase response"/>
    <property type="evidence" value="ECO:0007669"/>
    <property type="project" value="UniProtKB-KW"/>
</dbReference>
<dbReference type="CDD" id="cd00152">
    <property type="entry name" value="PTX"/>
    <property type="match status" value="1"/>
</dbReference>
<evidence type="ECO:0000256" key="8">
    <source>
        <dbReference type="ARBA" id="ARBA00037561"/>
    </source>
</evidence>
<dbReference type="SMART" id="SM00159">
    <property type="entry name" value="PTX"/>
    <property type="match status" value="1"/>
</dbReference>
<comment type="similarity">
    <text evidence="9 11">Belongs to the pentraxin family.</text>
</comment>
<dbReference type="PANTHER" id="PTHR45869">
    <property type="entry name" value="C-REACTIVE PROTEIN-RELATED"/>
    <property type="match status" value="1"/>
</dbReference>
<evidence type="ECO:0000313" key="14">
    <source>
        <dbReference type="Proteomes" id="UP000694570"/>
    </source>
</evidence>
<dbReference type="PROSITE" id="PS00289">
    <property type="entry name" value="PTX_1"/>
    <property type="match status" value="1"/>
</dbReference>
<dbReference type="GO" id="GO:0046872">
    <property type="term" value="F:metal ion binding"/>
    <property type="evidence" value="ECO:0007669"/>
    <property type="project" value="UniProtKB-KW"/>
</dbReference>
<comment type="caution">
    <text evidence="10">Lacks conserved residue(s) required for the propagation of feature annotation.</text>
</comment>
<feature type="domain" description="Pentraxin (PTX)" evidence="12">
    <location>
        <begin position="31"/>
        <end position="232"/>
    </location>
</feature>
<dbReference type="InterPro" id="IPR001759">
    <property type="entry name" value="PTX_dom"/>
</dbReference>
<sequence>SNTVHLIEHPVKQENCGKSCQFHAIIQHLTCIRRPLCFPESDNSYVSLKAQLRKPLKAFTVCLHIYSELASTRGYSVFSYATKKQPNEILIFWSKGRGYILGVRGTEVLFKSPENTAAPTHICASWESASGIAEFWVDGKPKVRKSLEKGASVEAEASIILGQEQDTFAGEYEKNQCLVGDIGDVNMWDYVLSPEEISTVYAGGTFSPNVLNWRALSYEMSGEVYVKPQLWP</sequence>
<evidence type="ECO:0000256" key="4">
    <source>
        <dbReference type="ARBA" id="ARBA00022723"/>
    </source>
</evidence>
<evidence type="ECO:0000256" key="11">
    <source>
        <dbReference type="RuleBase" id="RU362112"/>
    </source>
</evidence>
<proteinExistence type="inferred from homology"/>
<comment type="subunit">
    <text evidence="11">Homopentamer. Pentaxin (or pentraxin) have a discoid arrangement of 5 non-covalently bound subunits.</text>
</comment>
<keyword evidence="5" id="KW-0732">Signal</keyword>
<keyword evidence="6 11" id="KW-0106">Calcium</keyword>
<dbReference type="GO" id="GO:0005576">
    <property type="term" value="C:extracellular region"/>
    <property type="evidence" value="ECO:0007669"/>
    <property type="project" value="UniProtKB-SubCell"/>
</dbReference>
<keyword evidence="3" id="KW-0964">Secreted</keyword>
<comment type="function">
    <text evidence="8">Displays several functions associated with host defense: it promotes agglutination, bacterial capsular swelling, phagocytosis and complement fixation through its calcium-dependent binding to phosphorylcholine. Can interact with DNA and histones and may scavenge nuclear material released from damaged circulating cells.</text>
</comment>
<evidence type="ECO:0000256" key="1">
    <source>
        <dbReference type="ARBA" id="ARBA00004613"/>
    </source>
</evidence>
<reference evidence="13" key="1">
    <citation type="submission" date="2025-08" db="UniProtKB">
        <authorList>
            <consortium name="Ensembl"/>
        </authorList>
    </citation>
    <scope>IDENTIFICATION</scope>
</reference>
<evidence type="ECO:0000256" key="10">
    <source>
        <dbReference type="PROSITE-ProRule" id="PRU01172"/>
    </source>
</evidence>
<dbReference type="PANTHER" id="PTHR45869:SF7">
    <property type="entry name" value="C-REACTIVE PROTEIN"/>
    <property type="match status" value="1"/>
</dbReference>
<dbReference type="InterPro" id="IPR013320">
    <property type="entry name" value="ConA-like_dom_sf"/>
</dbReference>